<dbReference type="Gene3D" id="3.40.50.1390">
    <property type="entry name" value="Resolvase, N-terminal catalytic domain"/>
    <property type="match status" value="1"/>
</dbReference>
<dbReference type="AlphaFoldDB" id="A0A1F6CK85"/>
<dbReference type="SMART" id="SM00857">
    <property type="entry name" value="Resolvase"/>
    <property type="match status" value="1"/>
</dbReference>
<dbReference type="PANTHER" id="PTHR30461:SF2">
    <property type="entry name" value="SERINE RECOMBINASE PINE-RELATED"/>
    <property type="match status" value="1"/>
</dbReference>
<evidence type="ECO:0000259" key="4">
    <source>
        <dbReference type="PROSITE" id="PS51736"/>
    </source>
</evidence>
<dbReference type="PANTHER" id="PTHR30461">
    <property type="entry name" value="DNA-INVERTASE FROM LAMBDOID PROPHAGE"/>
    <property type="match status" value="1"/>
</dbReference>
<dbReference type="Pfam" id="PF00239">
    <property type="entry name" value="Resolvase"/>
    <property type="match status" value="1"/>
</dbReference>
<gene>
    <name evidence="5" type="ORF">A2704_04315</name>
</gene>
<dbReference type="InterPro" id="IPR006119">
    <property type="entry name" value="Resolv_N"/>
</dbReference>
<keyword evidence="2" id="KW-0233">DNA recombination</keyword>
<dbReference type="GO" id="GO:0000150">
    <property type="term" value="F:DNA strand exchange activity"/>
    <property type="evidence" value="ECO:0007669"/>
    <property type="project" value="InterPro"/>
</dbReference>
<dbReference type="InterPro" id="IPR036162">
    <property type="entry name" value="Resolvase-like_N_sf"/>
</dbReference>
<proteinExistence type="predicted"/>
<feature type="region of interest" description="Disordered" evidence="3">
    <location>
        <begin position="21"/>
        <end position="42"/>
    </location>
</feature>
<protein>
    <recommendedName>
        <fullName evidence="4">Resolvase/invertase-type recombinase catalytic domain-containing protein</fullName>
    </recommendedName>
</protein>
<feature type="domain" description="Resolvase/invertase-type recombinase catalytic" evidence="4">
    <location>
        <begin position="52"/>
        <end position="190"/>
    </location>
</feature>
<evidence type="ECO:0000256" key="1">
    <source>
        <dbReference type="ARBA" id="ARBA00023125"/>
    </source>
</evidence>
<comment type="caution">
    <text evidence="5">The sequence shown here is derived from an EMBL/GenBank/DDBJ whole genome shotgun (WGS) entry which is preliminary data.</text>
</comment>
<reference evidence="5 6" key="1">
    <citation type="journal article" date="2016" name="Nat. Commun.">
        <title>Thousands of microbial genomes shed light on interconnected biogeochemical processes in an aquifer system.</title>
        <authorList>
            <person name="Anantharaman K."/>
            <person name="Brown C.T."/>
            <person name="Hug L.A."/>
            <person name="Sharon I."/>
            <person name="Castelle C.J."/>
            <person name="Probst A.J."/>
            <person name="Thomas B.C."/>
            <person name="Singh A."/>
            <person name="Wilkins M.J."/>
            <person name="Karaoz U."/>
            <person name="Brodie E.L."/>
            <person name="Williams K.H."/>
            <person name="Hubbard S.S."/>
            <person name="Banfield J.F."/>
        </authorList>
    </citation>
    <scope>NUCLEOTIDE SEQUENCE [LARGE SCALE GENOMIC DNA]</scope>
</reference>
<dbReference type="CDD" id="cd00338">
    <property type="entry name" value="Ser_Recombinase"/>
    <property type="match status" value="1"/>
</dbReference>
<name>A0A1F6CK85_9BACT</name>
<sequence>MRVVNQFLMRRFSIRLKDIHQSMKSQKRGSHDPQCSRKSSGVINNAPEFEDTAVIYVRNGSDADYTASLEHQEHMCREACEENGMEILEVFRDDGESANELYRPGLVAAMAYCRENHVDGFVATEITRLARSVEVYQALENALLDRGVEILFANIEHSTDCPAYHLHVALLESEREPYRTGRGGAGLDSK</sequence>
<dbReference type="GO" id="GO:0003677">
    <property type="term" value="F:DNA binding"/>
    <property type="evidence" value="ECO:0007669"/>
    <property type="project" value="UniProtKB-KW"/>
</dbReference>
<evidence type="ECO:0000313" key="6">
    <source>
        <dbReference type="Proteomes" id="UP000176445"/>
    </source>
</evidence>
<evidence type="ECO:0000256" key="2">
    <source>
        <dbReference type="ARBA" id="ARBA00023172"/>
    </source>
</evidence>
<keyword evidence="1" id="KW-0238">DNA-binding</keyword>
<dbReference type="SUPFAM" id="SSF53041">
    <property type="entry name" value="Resolvase-like"/>
    <property type="match status" value="1"/>
</dbReference>
<evidence type="ECO:0000256" key="3">
    <source>
        <dbReference type="SAM" id="MobiDB-lite"/>
    </source>
</evidence>
<dbReference type="PROSITE" id="PS51736">
    <property type="entry name" value="RECOMBINASES_3"/>
    <property type="match status" value="1"/>
</dbReference>
<dbReference type="Proteomes" id="UP000176445">
    <property type="component" value="Unassembled WGS sequence"/>
</dbReference>
<dbReference type="EMBL" id="MFKW01000075">
    <property type="protein sequence ID" value="OGG49371.1"/>
    <property type="molecule type" value="Genomic_DNA"/>
</dbReference>
<organism evidence="5 6">
    <name type="scientific">Candidatus Kaiserbacteria bacterium RIFCSPHIGHO2_01_FULL_54_36b</name>
    <dbReference type="NCBI Taxonomy" id="1798483"/>
    <lineage>
        <taxon>Bacteria</taxon>
        <taxon>Candidatus Kaiseribacteriota</taxon>
    </lineage>
</organism>
<evidence type="ECO:0000313" key="5">
    <source>
        <dbReference type="EMBL" id="OGG49371.1"/>
    </source>
</evidence>
<dbReference type="InterPro" id="IPR050639">
    <property type="entry name" value="SSR_resolvase"/>
</dbReference>
<accession>A0A1F6CK85</accession>